<name>A0ABR8BY24_APHFL</name>
<keyword evidence="3" id="KW-0472">Membrane</keyword>
<reference evidence="5 6" key="1">
    <citation type="journal article" date="2020" name="ISME J.">
        <title>Comparative genomics reveals insights into cyanobacterial evolution and habitat adaptation.</title>
        <authorList>
            <person name="Chen M.Y."/>
            <person name="Teng W.K."/>
            <person name="Zhao L."/>
            <person name="Hu C.X."/>
            <person name="Zhou Y.K."/>
            <person name="Han B.P."/>
            <person name="Song L.R."/>
            <person name="Shu W.S."/>
        </authorList>
    </citation>
    <scope>NUCLEOTIDE SEQUENCE [LARGE SCALE GENOMIC DNA]</scope>
    <source>
        <strain evidence="5 6">FACHB-1040</strain>
    </source>
</reference>
<dbReference type="SUPFAM" id="SSF52317">
    <property type="entry name" value="Class I glutamine amidotransferase-like"/>
    <property type="match status" value="1"/>
</dbReference>
<evidence type="ECO:0000313" key="5">
    <source>
        <dbReference type="EMBL" id="MBD2279834.1"/>
    </source>
</evidence>
<keyword evidence="3" id="KW-0812">Transmembrane</keyword>
<dbReference type="Gene3D" id="3.20.20.80">
    <property type="entry name" value="Glycosidases"/>
    <property type="match status" value="1"/>
</dbReference>
<dbReference type="RefSeq" id="WP_190383622.1">
    <property type="nucleotide sequence ID" value="NZ_JACJQT010000044.1"/>
</dbReference>
<keyword evidence="3" id="KW-1133">Transmembrane helix</keyword>
<protein>
    <submittedName>
        <fullName evidence="5">Family 10 glycosylhydrolase</fullName>
    </submittedName>
</protein>
<dbReference type="SUPFAM" id="SSF51445">
    <property type="entry name" value="(Trans)glycosidases"/>
    <property type="match status" value="1"/>
</dbReference>
<evidence type="ECO:0000259" key="4">
    <source>
        <dbReference type="Pfam" id="PF02638"/>
    </source>
</evidence>
<keyword evidence="1" id="KW-0732">Signal</keyword>
<dbReference type="InterPro" id="IPR052177">
    <property type="entry name" value="Divisome_Glycosyl_Hydrolase"/>
</dbReference>
<keyword evidence="6" id="KW-1185">Reference proteome</keyword>
<feature type="compositionally biased region" description="Polar residues" evidence="2">
    <location>
        <begin position="430"/>
        <end position="440"/>
    </location>
</feature>
<dbReference type="CDD" id="cd03143">
    <property type="entry name" value="A4_beta-galactosidase_middle_domain"/>
    <property type="match status" value="1"/>
</dbReference>
<organism evidence="5 6">
    <name type="scientific">Aphanizomenon flos-aquae FACHB-1040</name>
    <dbReference type="NCBI Taxonomy" id="2692887"/>
    <lineage>
        <taxon>Bacteria</taxon>
        <taxon>Bacillati</taxon>
        <taxon>Cyanobacteriota</taxon>
        <taxon>Cyanophyceae</taxon>
        <taxon>Nostocales</taxon>
        <taxon>Aphanizomenonaceae</taxon>
        <taxon>Aphanizomenon</taxon>
    </lineage>
</organism>
<dbReference type="PANTHER" id="PTHR43405:SF1">
    <property type="entry name" value="GLYCOSYL HYDROLASE DIGH"/>
    <property type="match status" value="1"/>
</dbReference>
<sequence>MNKKTVGFVILNINLFLFNIWGVLPVKAINDSPVFSVVNSQNNPEEWQRISNRLQKLNVKYCVIPLSQVKDKTDWGKPSVLFLPNVEVLTTEQAIALDQWVSQGGYLIASGPVGNLSTPGVRQLLRKLLGGYWGFSFNTIENLQPTNTNIPDWINQKELFGAIRGGVIIPNNSTSQTPVSWDSQDHPPAILTTEKSTLLGWYWGKDTSVGLDIAWLKASLNRYLRLPVNSKSKLTNPALNCQPTIATEPTQPQILEKLPIVSESPPPKKIPKKPIATSKLKPTKKIFKKSTLTSQSKPLKKTTINSHVKPAKRIAKKTTVISRLKPATKITVTSQLQPNPKNTGSLVVSKITNENFIDPINQLEENVRLDVIPNSNQPIDQKEGIALQKELENLIGRLESTHIAALAYNSAKNINNSGTNSPLEKAESIKTASSHPETSASNLAETLVQARETVKSIPLLIQQKNYVTVRQKWLQAKANLWQQFPVNQRLAQPEIRAMWLDRGTIVKAGNEVELAKIFDKLAKAGINTIFLETVNASYPIYPSQVAPQQNPLIRDWDPLESAVKLAHARGMELHAWVWVFAAGNNRHNEIINVSPDYLGPVLAANPDWANYDNRGNIIPIGQTKPFLDPANPQVREYLTKLYTEIVTRYQVDGIHLDYIRYPFQDSLVGRSYGYGKAAREQFKQQTGIDPLDISPSQRDLWQQWTAFRTQKVDSFVAELSQTLRQKRNTLILSVAVFPLPEYERVEKIQQHWEVWARRGDIDLIVPMTYALDTPRFQGLAQPWITSTKLGATLLVPGIRLKSLPTMGAFDQLQLLRDLPVNGYALFAAENFHPELEQIFNSTQGIKNEPIPQRQPFRTAAFRYAALQREWRVVEKNSQLHKSAITNTEFEKLDQELKDALNQLASVPSALNLITARKALNQVQLQFSQIPGKNQANLYQVKVWENRLLAIERLIRFGERRLNMRQRNGI</sequence>
<dbReference type="PANTHER" id="PTHR43405">
    <property type="entry name" value="GLYCOSYL HYDROLASE DIGH"/>
    <property type="match status" value="1"/>
</dbReference>
<dbReference type="Proteomes" id="UP000606721">
    <property type="component" value="Unassembled WGS sequence"/>
</dbReference>
<comment type="caution">
    <text evidence="5">The sequence shown here is derived from an EMBL/GenBank/DDBJ whole genome shotgun (WGS) entry which is preliminary data.</text>
</comment>
<dbReference type="InterPro" id="IPR017853">
    <property type="entry name" value="GH"/>
</dbReference>
<feature type="transmembrane region" description="Helical" evidence="3">
    <location>
        <begin position="7"/>
        <end position="24"/>
    </location>
</feature>
<dbReference type="InterPro" id="IPR029062">
    <property type="entry name" value="Class_I_gatase-like"/>
</dbReference>
<feature type="domain" description="Glycosyl hydrolase-like 10" evidence="4">
    <location>
        <begin position="494"/>
        <end position="805"/>
    </location>
</feature>
<proteinExistence type="predicted"/>
<dbReference type="InterPro" id="IPR003790">
    <property type="entry name" value="GHL10"/>
</dbReference>
<evidence type="ECO:0000256" key="2">
    <source>
        <dbReference type="SAM" id="MobiDB-lite"/>
    </source>
</evidence>
<dbReference type="EMBL" id="JACJQT010000044">
    <property type="protein sequence ID" value="MBD2279834.1"/>
    <property type="molecule type" value="Genomic_DNA"/>
</dbReference>
<accession>A0ABR8BY24</accession>
<evidence type="ECO:0000256" key="3">
    <source>
        <dbReference type="SAM" id="Phobius"/>
    </source>
</evidence>
<evidence type="ECO:0000313" key="6">
    <source>
        <dbReference type="Proteomes" id="UP000606721"/>
    </source>
</evidence>
<dbReference type="Pfam" id="PF02638">
    <property type="entry name" value="GHL10"/>
    <property type="match status" value="1"/>
</dbReference>
<evidence type="ECO:0000256" key="1">
    <source>
        <dbReference type="ARBA" id="ARBA00022729"/>
    </source>
</evidence>
<feature type="region of interest" description="Disordered" evidence="2">
    <location>
        <begin position="414"/>
        <end position="440"/>
    </location>
</feature>
<gene>
    <name evidence="5" type="ORF">H6F99_16505</name>
</gene>
<dbReference type="Gene3D" id="3.40.50.880">
    <property type="match status" value="1"/>
</dbReference>